<accession>A0A484BWV4</accession>
<proteinExistence type="predicted"/>
<dbReference type="OMA" id="RCTRFEC"/>
<dbReference type="PROSITE" id="PS50969">
    <property type="entry name" value="FCP1"/>
    <property type="match status" value="1"/>
</dbReference>
<dbReference type="InterPro" id="IPR023214">
    <property type="entry name" value="HAD_sf"/>
</dbReference>
<dbReference type="Gene3D" id="3.40.50.1000">
    <property type="entry name" value="HAD superfamily/HAD-like"/>
    <property type="match status" value="1"/>
</dbReference>
<dbReference type="Pfam" id="PF03031">
    <property type="entry name" value="NIF"/>
    <property type="match status" value="1"/>
</dbReference>
<evidence type="ECO:0000313" key="2">
    <source>
        <dbReference type="EMBL" id="TDG53296.1"/>
    </source>
</evidence>
<keyword evidence="3" id="KW-1185">Reference proteome</keyword>
<dbReference type="InterPro" id="IPR036412">
    <property type="entry name" value="HAD-like_sf"/>
</dbReference>
<dbReference type="AlphaFoldDB" id="A0A484BWV4"/>
<dbReference type="EMBL" id="LSRL02000001">
    <property type="protein sequence ID" value="TDG53296.1"/>
    <property type="molecule type" value="Genomic_DNA"/>
</dbReference>
<name>A0A484BWV4_DRONA</name>
<dbReference type="GO" id="GO:0016791">
    <property type="term" value="F:phosphatase activity"/>
    <property type="evidence" value="ECO:0007669"/>
    <property type="project" value="InterPro"/>
</dbReference>
<organism evidence="2 3">
    <name type="scientific">Drosophila navojoa</name>
    <name type="common">Fruit fly</name>
    <dbReference type="NCBI Taxonomy" id="7232"/>
    <lineage>
        <taxon>Eukaryota</taxon>
        <taxon>Metazoa</taxon>
        <taxon>Ecdysozoa</taxon>
        <taxon>Arthropoda</taxon>
        <taxon>Hexapoda</taxon>
        <taxon>Insecta</taxon>
        <taxon>Pterygota</taxon>
        <taxon>Neoptera</taxon>
        <taxon>Endopterygota</taxon>
        <taxon>Diptera</taxon>
        <taxon>Brachycera</taxon>
        <taxon>Muscomorpha</taxon>
        <taxon>Ephydroidea</taxon>
        <taxon>Drosophilidae</taxon>
        <taxon>Drosophila</taxon>
    </lineage>
</organism>
<evidence type="ECO:0000313" key="3">
    <source>
        <dbReference type="Proteomes" id="UP000295192"/>
    </source>
</evidence>
<dbReference type="OrthoDB" id="277011at2759"/>
<dbReference type="Proteomes" id="UP000295192">
    <property type="component" value="Unassembled WGS sequence"/>
</dbReference>
<protein>
    <recommendedName>
        <fullName evidence="1">FCP1 homology domain-containing protein</fullName>
    </recommendedName>
</protein>
<gene>
    <name evidence="2" type="ORF">AWZ03_000111</name>
</gene>
<feature type="domain" description="FCP1 homology" evidence="1">
    <location>
        <begin position="43"/>
        <end position="224"/>
    </location>
</feature>
<dbReference type="STRING" id="7232.A0A484BWV4"/>
<dbReference type="CDD" id="cd07521">
    <property type="entry name" value="HAD_FCP1-like"/>
    <property type="match status" value="1"/>
</dbReference>
<dbReference type="PANTHER" id="PTHR12210">
    <property type="entry name" value="DULLARD PROTEIN PHOSPHATASE"/>
    <property type="match status" value="1"/>
</dbReference>
<dbReference type="InterPro" id="IPR004274">
    <property type="entry name" value="FCP1_dom"/>
</dbReference>
<dbReference type="SUPFAM" id="SSF56784">
    <property type="entry name" value="HAD-like"/>
    <property type="match status" value="1"/>
</dbReference>
<dbReference type="SMART" id="SM00577">
    <property type="entry name" value="CPDc"/>
    <property type="match status" value="1"/>
</dbReference>
<sequence length="265" mass="30862">MVPSIREKFRNQYMKFRAKAINYTPITYMQDDNLSAVSRRRLLMVGRKTLVLDMDETLISSVILYRMKSLLSAGPEVNRRYEAKSKMVHSTPYDYSFDIPLSDASVYVYKRPYVDLFLDRVSEWYNLAIFTAASEAYASQVLDFLDAGRNILKRRMFRQHCVNVCGVRAKFVSLVHSDLANVLLLDDCPMENSFNIGNTVNIKRYRIGSKDNELLCMLPFLDALRFTRDVRSLLGRITRFDCLASCMEEHLYEAEEDEEDMHNSF</sequence>
<dbReference type="InterPro" id="IPR050365">
    <property type="entry name" value="TIM50"/>
</dbReference>
<dbReference type="InterPro" id="IPR011948">
    <property type="entry name" value="Dullard_phosphatase"/>
</dbReference>
<comment type="caution">
    <text evidence="2">The sequence shown here is derived from an EMBL/GenBank/DDBJ whole genome shotgun (WGS) entry which is preliminary data.</text>
</comment>
<evidence type="ECO:0000259" key="1">
    <source>
        <dbReference type="PROSITE" id="PS50969"/>
    </source>
</evidence>
<reference evidence="2 3" key="1">
    <citation type="journal article" date="2019" name="J. Hered.">
        <title>An Improved Genome Assembly for Drosophila navojoa, the Basal Species in the mojavensis Cluster.</title>
        <authorList>
            <person name="Vanderlinde T."/>
            <person name="Dupim E.G."/>
            <person name="Nazario-Yepiz N.O."/>
            <person name="Carvalho A.B."/>
        </authorList>
    </citation>
    <scope>NUCLEOTIDE SEQUENCE [LARGE SCALE GENOMIC DNA]</scope>
    <source>
        <strain evidence="2">Navoj_Jal97</strain>
        <tissue evidence="2">Whole organism</tissue>
    </source>
</reference>
<dbReference type="NCBIfam" id="TIGR02251">
    <property type="entry name" value="HIF-SF_euk"/>
    <property type="match status" value="1"/>
</dbReference>